<dbReference type="Pfam" id="PF20150">
    <property type="entry name" value="2EXR"/>
    <property type="match status" value="1"/>
</dbReference>
<evidence type="ECO:0000259" key="2">
    <source>
        <dbReference type="Pfam" id="PF20150"/>
    </source>
</evidence>
<protein>
    <recommendedName>
        <fullName evidence="2">2EXR domain-containing protein</fullName>
    </recommendedName>
</protein>
<dbReference type="InterPro" id="IPR045518">
    <property type="entry name" value="2EXR"/>
</dbReference>
<gene>
    <name evidence="3" type="ORF">BCIN_11g02370</name>
</gene>
<dbReference type="Proteomes" id="UP000001798">
    <property type="component" value="Chromosome 11"/>
</dbReference>
<dbReference type="GeneID" id="5430920"/>
<feature type="domain" description="2EXR" evidence="2">
    <location>
        <begin position="29"/>
        <end position="117"/>
    </location>
</feature>
<dbReference type="EMBL" id="CP009815">
    <property type="protein sequence ID" value="ATZ54925.1"/>
    <property type="molecule type" value="Genomic_DNA"/>
</dbReference>
<evidence type="ECO:0000313" key="4">
    <source>
        <dbReference type="Proteomes" id="UP000001798"/>
    </source>
</evidence>
<name>A0A384JWG1_BOTFB</name>
<feature type="compositionally biased region" description="Acidic residues" evidence="1">
    <location>
        <begin position="337"/>
        <end position="348"/>
    </location>
</feature>
<keyword evidence="4" id="KW-1185">Reference proteome</keyword>
<sequence>MDTVINTGNEMASFTGTSNTPTPHEDVSFPLFSTFPLEIRRQIWKHALIGPHIHIISSHMATRSRITEIMQACKEAYDEGIQLQFSHFTFCNYGSWGDDNCHAQLPKHYMNPDADIMWLVHNSEPKFPFAVALYDGRPSYRMVKVFAINHQLWRDPCPRWERNVISWTFGTFADLPYQFCEEIYVVLNNVAFDLDRGVTFVEPVDGRDEPLSSRKLTSQGHEKPNHVLFKEAERRKKNFEDFREQICKTEEGYLEHLNTYTCLEYLPIIRYVIAKPSGIPSSFTCIKDQKQKVLGHKSLTPINTNLLPDHLKFLISNNDDDSCFPAENDTDVYNSDNTDEEVYEDSLEYDSHADDRDVEGDEEEEDDNEEDDKEDNKDENAAESEDLGSSTSSNTDSDNRNFQTLPLNRAVEALGSQYYAEFSNDGDGMGHNQMPFPDEDDEDL</sequence>
<dbReference type="AlphaFoldDB" id="A0A384JWG1"/>
<dbReference type="RefSeq" id="XP_024551696.1">
    <property type="nucleotide sequence ID" value="XM_024695894.1"/>
</dbReference>
<dbReference type="VEuPathDB" id="FungiDB:Bcin11g02370"/>
<evidence type="ECO:0000256" key="1">
    <source>
        <dbReference type="SAM" id="MobiDB-lite"/>
    </source>
</evidence>
<reference evidence="3 4" key="1">
    <citation type="journal article" date="2011" name="PLoS Genet.">
        <title>Genomic analysis of the necrotrophic fungal pathogens Sclerotinia sclerotiorum and Botrytis cinerea.</title>
        <authorList>
            <person name="Amselem J."/>
            <person name="Cuomo C.A."/>
            <person name="van Kan J.A."/>
            <person name="Viaud M."/>
            <person name="Benito E.P."/>
            <person name="Couloux A."/>
            <person name="Coutinho P.M."/>
            <person name="de Vries R.P."/>
            <person name="Dyer P.S."/>
            <person name="Fillinger S."/>
            <person name="Fournier E."/>
            <person name="Gout L."/>
            <person name="Hahn M."/>
            <person name="Kohn L."/>
            <person name="Lapalu N."/>
            <person name="Plummer K.M."/>
            <person name="Pradier J.M."/>
            <person name="Quevillon E."/>
            <person name="Sharon A."/>
            <person name="Simon A."/>
            <person name="ten Have A."/>
            <person name="Tudzynski B."/>
            <person name="Tudzynski P."/>
            <person name="Wincker P."/>
            <person name="Andrew M."/>
            <person name="Anthouard V."/>
            <person name="Beever R.E."/>
            <person name="Beffa R."/>
            <person name="Benoit I."/>
            <person name="Bouzid O."/>
            <person name="Brault B."/>
            <person name="Chen Z."/>
            <person name="Choquer M."/>
            <person name="Collemare J."/>
            <person name="Cotton P."/>
            <person name="Danchin E.G."/>
            <person name="Da Silva C."/>
            <person name="Gautier A."/>
            <person name="Giraud C."/>
            <person name="Giraud T."/>
            <person name="Gonzalez C."/>
            <person name="Grossetete S."/>
            <person name="Guldener U."/>
            <person name="Henrissat B."/>
            <person name="Howlett B.J."/>
            <person name="Kodira C."/>
            <person name="Kretschmer M."/>
            <person name="Lappartient A."/>
            <person name="Leroch M."/>
            <person name="Levis C."/>
            <person name="Mauceli E."/>
            <person name="Neuveglise C."/>
            <person name="Oeser B."/>
            <person name="Pearson M."/>
            <person name="Poulain J."/>
            <person name="Poussereau N."/>
            <person name="Quesneville H."/>
            <person name="Rascle C."/>
            <person name="Schumacher J."/>
            <person name="Segurens B."/>
            <person name="Sexton A."/>
            <person name="Silva E."/>
            <person name="Sirven C."/>
            <person name="Soanes D.M."/>
            <person name="Talbot N.J."/>
            <person name="Templeton M."/>
            <person name="Yandava C."/>
            <person name="Yarden O."/>
            <person name="Zeng Q."/>
            <person name="Rollins J.A."/>
            <person name="Lebrun M.H."/>
            <person name="Dickman M."/>
        </authorList>
    </citation>
    <scope>NUCLEOTIDE SEQUENCE [LARGE SCALE GENOMIC DNA]</scope>
    <source>
        <strain evidence="3 4">B05.10</strain>
    </source>
</reference>
<proteinExistence type="predicted"/>
<dbReference type="KEGG" id="bfu:BCIN_11g02370"/>
<feature type="region of interest" description="Disordered" evidence="1">
    <location>
        <begin position="325"/>
        <end position="444"/>
    </location>
</feature>
<organism evidence="3 4">
    <name type="scientific">Botryotinia fuckeliana (strain B05.10)</name>
    <name type="common">Noble rot fungus</name>
    <name type="synonym">Botrytis cinerea</name>
    <dbReference type="NCBI Taxonomy" id="332648"/>
    <lineage>
        <taxon>Eukaryota</taxon>
        <taxon>Fungi</taxon>
        <taxon>Dikarya</taxon>
        <taxon>Ascomycota</taxon>
        <taxon>Pezizomycotina</taxon>
        <taxon>Leotiomycetes</taxon>
        <taxon>Helotiales</taxon>
        <taxon>Sclerotiniaceae</taxon>
        <taxon>Botrytis</taxon>
    </lineage>
</organism>
<feature type="compositionally biased region" description="Acidic residues" evidence="1">
    <location>
        <begin position="356"/>
        <end position="373"/>
    </location>
</feature>
<reference evidence="3 4" key="3">
    <citation type="journal article" date="2017" name="Mol. Plant Pathol.">
        <title>A gapless genome sequence of the fungus Botrytis cinerea.</title>
        <authorList>
            <person name="Van Kan J.A."/>
            <person name="Stassen J.H."/>
            <person name="Mosbach A."/>
            <person name="Van Der Lee T.A."/>
            <person name="Faino L."/>
            <person name="Farmer A.D."/>
            <person name="Papasotiriou D.G."/>
            <person name="Zhou S."/>
            <person name="Seidl M.F."/>
            <person name="Cottam E."/>
            <person name="Edel D."/>
            <person name="Hahn M."/>
            <person name="Schwartz D.C."/>
            <person name="Dietrich R.A."/>
            <person name="Widdison S."/>
            <person name="Scalliet G."/>
        </authorList>
    </citation>
    <scope>NUCLEOTIDE SEQUENCE [LARGE SCALE GENOMIC DNA]</scope>
    <source>
        <strain evidence="3 4">B05.10</strain>
    </source>
</reference>
<reference evidence="3 4" key="2">
    <citation type="journal article" date="2012" name="Eukaryot. Cell">
        <title>Genome update of Botrytis cinerea strains B05.10 and T4.</title>
        <authorList>
            <person name="Staats M."/>
            <person name="van Kan J.A."/>
        </authorList>
    </citation>
    <scope>NUCLEOTIDE SEQUENCE [LARGE SCALE GENOMIC DNA]</scope>
    <source>
        <strain evidence="3 4">B05.10</strain>
    </source>
</reference>
<accession>A0A384JWG1</accession>
<dbReference type="OrthoDB" id="3518514at2759"/>
<evidence type="ECO:0000313" key="3">
    <source>
        <dbReference type="EMBL" id="ATZ54925.1"/>
    </source>
</evidence>